<protein>
    <submittedName>
        <fullName evidence="7">Bifunctional glutathionylspermidine synthetase/amidase</fullName>
    </submittedName>
</protein>
<dbReference type="OrthoDB" id="9765517at2"/>
<gene>
    <name evidence="7" type="primary">gsp</name>
    <name evidence="7" type="ORF">NCTC10297_00325</name>
</gene>
<feature type="domain" description="Glutathionylspermidine synthase pre-ATP-grasp-like" evidence="6">
    <location>
        <begin position="12"/>
        <end position="381"/>
    </location>
</feature>
<dbReference type="InterPro" id="IPR005494">
    <property type="entry name" value="GSPS_pre-ATP-grasp-like_dom"/>
</dbReference>
<accession>A0A3S4R006</accession>
<dbReference type="Proteomes" id="UP000274100">
    <property type="component" value="Chromosome"/>
</dbReference>
<keyword evidence="1" id="KW-0436">Ligase</keyword>
<dbReference type="Gene3D" id="3.30.1490.330">
    <property type="match status" value="1"/>
</dbReference>
<sequence length="383" mass="43049">MKRIAVTARPDWQEQMARIGFDYHSIDGNYWQEDACYLFNEKQITIIEDATNELHQMYLQAIAHVIKTGDYAMLGINDDAAALIESSFRNQQFSLYGRFDLCFDGINPPKLYEYNADTPTSLFEASVAQWYWLQAQTGMLADADQFNSIHERLLLEFGQLAHTIGNHTLHFAAVSASVEDLTTTRYLQDVAIQAGLGTDYLDIGAIGYRSHDGKFTDTKDTIITHLFKLYPWEWLLDEPFGQYITHAGTQFIEPAYKLLLSNKAMLAVLWQLFGNHPNLLPASLDAKQLTGNVVKKPFFSREGANVSLQHNGSLLATDGQYGKEGYVYQAMQPLPKFHNNQGKEVYAVVGSWVVGHGAAGMGIREDSTLITKDTSLFVPHAFI</sequence>
<proteinExistence type="predicted"/>
<evidence type="ECO:0000256" key="4">
    <source>
        <dbReference type="ARBA" id="ARBA00022840"/>
    </source>
</evidence>
<evidence type="ECO:0000259" key="6">
    <source>
        <dbReference type="Pfam" id="PF03738"/>
    </source>
</evidence>
<keyword evidence="5" id="KW-0460">Magnesium</keyword>
<evidence type="ECO:0000256" key="5">
    <source>
        <dbReference type="ARBA" id="ARBA00022842"/>
    </source>
</evidence>
<evidence type="ECO:0000256" key="3">
    <source>
        <dbReference type="ARBA" id="ARBA00022741"/>
    </source>
</evidence>
<dbReference type="EMBL" id="LR134343">
    <property type="protein sequence ID" value="VEG12403.1"/>
    <property type="molecule type" value="Genomic_DNA"/>
</dbReference>
<reference evidence="7 8" key="1">
    <citation type="submission" date="2018-12" db="EMBL/GenBank/DDBJ databases">
        <authorList>
            <consortium name="Pathogen Informatics"/>
        </authorList>
    </citation>
    <scope>NUCLEOTIDE SEQUENCE [LARGE SCALE GENOMIC DNA]</scope>
    <source>
        <strain evidence="7 8">NCTC10297</strain>
    </source>
</reference>
<organism evidence="7 8">
    <name type="scientific">Moraxella cuniculi</name>
    <dbReference type="NCBI Taxonomy" id="34061"/>
    <lineage>
        <taxon>Bacteria</taxon>
        <taxon>Pseudomonadati</taxon>
        <taxon>Pseudomonadota</taxon>
        <taxon>Gammaproteobacteria</taxon>
        <taxon>Moraxellales</taxon>
        <taxon>Moraxellaceae</taxon>
        <taxon>Moraxella</taxon>
    </lineage>
</organism>
<evidence type="ECO:0000313" key="7">
    <source>
        <dbReference type="EMBL" id="VEG12403.1"/>
    </source>
</evidence>
<dbReference type="RefSeq" id="WP_126329630.1">
    <property type="nucleotide sequence ID" value="NZ_LR134343.1"/>
</dbReference>
<dbReference type="SUPFAM" id="SSF52440">
    <property type="entry name" value="PreATP-grasp domain"/>
    <property type="match status" value="1"/>
</dbReference>
<dbReference type="Pfam" id="PF03738">
    <property type="entry name" value="GSP_synth"/>
    <property type="match status" value="1"/>
</dbReference>
<dbReference type="GO" id="GO:0046872">
    <property type="term" value="F:metal ion binding"/>
    <property type="evidence" value="ECO:0007669"/>
    <property type="project" value="UniProtKB-KW"/>
</dbReference>
<dbReference type="GO" id="GO:0005524">
    <property type="term" value="F:ATP binding"/>
    <property type="evidence" value="ECO:0007669"/>
    <property type="project" value="UniProtKB-KW"/>
</dbReference>
<dbReference type="GO" id="GO:0016874">
    <property type="term" value="F:ligase activity"/>
    <property type="evidence" value="ECO:0007669"/>
    <property type="project" value="UniProtKB-KW"/>
</dbReference>
<keyword evidence="4" id="KW-0067">ATP-binding</keyword>
<name>A0A3S4R006_9GAMM</name>
<dbReference type="KEGG" id="mcun:NCTC10297_00325"/>
<dbReference type="AlphaFoldDB" id="A0A3S4R006"/>
<evidence type="ECO:0000256" key="1">
    <source>
        <dbReference type="ARBA" id="ARBA00022598"/>
    </source>
</evidence>
<dbReference type="SUPFAM" id="SSF56059">
    <property type="entry name" value="Glutathione synthetase ATP-binding domain-like"/>
    <property type="match status" value="1"/>
</dbReference>
<evidence type="ECO:0000313" key="8">
    <source>
        <dbReference type="Proteomes" id="UP000274100"/>
    </source>
</evidence>
<dbReference type="InterPro" id="IPR016185">
    <property type="entry name" value="PreATP-grasp_dom_sf"/>
</dbReference>
<evidence type="ECO:0000256" key="2">
    <source>
        <dbReference type="ARBA" id="ARBA00022723"/>
    </source>
</evidence>
<keyword evidence="3" id="KW-0547">Nucleotide-binding</keyword>
<keyword evidence="2" id="KW-0479">Metal-binding</keyword>